<dbReference type="GO" id="GO:0034599">
    <property type="term" value="P:cellular response to oxidative stress"/>
    <property type="evidence" value="ECO:0007669"/>
    <property type="project" value="InterPro"/>
</dbReference>
<dbReference type="GO" id="GO:0008379">
    <property type="term" value="F:thioredoxin peroxidase activity"/>
    <property type="evidence" value="ECO:0007669"/>
    <property type="project" value="InterPro"/>
</dbReference>
<evidence type="ECO:0000313" key="11">
    <source>
        <dbReference type="EMBL" id="KAK6331251.1"/>
    </source>
</evidence>
<evidence type="ECO:0000313" key="12">
    <source>
        <dbReference type="Proteomes" id="UP001375240"/>
    </source>
</evidence>
<keyword evidence="4 9" id="KW-0560">Oxidoreductase</keyword>
<dbReference type="GO" id="GO:0005777">
    <property type="term" value="C:peroxisome"/>
    <property type="evidence" value="ECO:0007669"/>
    <property type="project" value="TreeGrafter"/>
</dbReference>
<dbReference type="PROSITE" id="PS51352">
    <property type="entry name" value="THIOREDOXIN_2"/>
    <property type="match status" value="1"/>
</dbReference>
<evidence type="ECO:0000256" key="4">
    <source>
        <dbReference type="ARBA" id="ARBA00023002"/>
    </source>
</evidence>
<evidence type="ECO:0000256" key="9">
    <source>
        <dbReference type="RuleBase" id="RU366011"/>
    </source>
</evidence>
<name>A0AAV9TY55_9PEZI</name>
<evidence type="ECO:0000256" key="7">
    <source>
        <dbReference type="ARBA" id="ARBA00079296"/>
    </source>
</evidence>
<dbReference type="Proteomes" id="UP001375240">
    <property type="component" value="Unassembled WGS sequence"/>
</dbReference>
<evidence type="ECO:0000256" key="2">
    <source>
        <dbReference type="ARBA" id="ARBA00022559"/>
    </source>
</evidence>
<evidence type="ECO:0000259" key="10">
    <source>
        <dbReference type="PROSITE" id="PS51352"/>
    </source>
</evidence>
<evidence type="ECO:0000256" key="8">
    <source>
        <dbReference type="PIRSR" id="PIRSR637944-1"/>
    </source>
</evidence>
<dbReference type="CDD" id="cd03013">
    <property type="entry name" value="PRX5_like"/>
    <property type="match status" value="1"/>
</dbReference>
<dbReference type="PANTHER" id="PTHR10430">
    <property type="entry name" value="PEROXIREDOXIN"/>
    <property type="match status" value="1"/>
</dbReference>
<dbReference type="Pfam" id="PF08534">
    <property type="entry name" value="Redoxin"/>
    <property type="match status" value="1"/>
</dbReference>
<sequence length="169" mass="18264">MSGATLKLGDNFPDDVIFKYVPYSDEKADIKACGIPVDYNASKEFAGKKVVLFAVPGAFTPGCSVRHLPGYIENLETLRSKGVDTVIVIAFNDPFVMSAWAKANNVKNDDIIFASDVGLKFSQRLGWTNGERTARYALIIDNGKIIYAGKEEKPGEIGVSGAEAVLAKL</sequence>
<evidence type="ECO:0000256" key="5">
    <source>
        <dbReference type="ARBA" id="ARBA00023284"/>
    </source>
</evidence>
<dbReference type="GO" id="GO:0045454">
    <property type="term" value="P:cell redox homeostasis"/>
    <property type="evidence" value="ECO:0007669"/>
    <property type="project" value="TreeGrafter"/>
</dbReference>
<dbReference type="Gene3D" id="3.40.30.10">
    <property type="entry name" value="Glutaredoxin"/>
    <property type="match status" value="1"/>
</dbReference>
<feature type="active site" description="Cysteine sulfenic acid (-SOH) intermediate" evidence="8">
    <location>
        <position position="63"/>
    </location>
</feature>
<dbReference type="FunFam" id="3.40.30.10:FF:000020">
    <property type="entry name" value="Peroxiredoxin"/>
    <property type="match status" value="1"/>
</dbReference>
<dbReference type="InterPro" id="IPR037944">
    <property type="entry name" value="PRX5-like"/>
</dbReference>
<dbReference type="PANTHER" id="PTHR10430:SF16">
    <property type="entry name" value="PEROXIREDOXIN-5, MITOCHONDRIAL"/>
    <property type="match status" value="1"/>
</dbReference>
<keyword evidence="2 9" id="KW-0575">Peroxidase</keyword>
<comment type="function">
    <text evidence="9">Thiol-specific peroxidase that catalyzes the reduction of hydrogen peroxide and organic hydroperoxides to water and alcohols, respectively. Plays a role in cell protection against oxidative stress by detoxifying peroxides.</text>
</comment>
<reference evidence="11 12" key="1">
    <citation type="submission" date="2019-10" db="EMBL/GenBank/DDBJ databases">
        <authorList>
            <person name="Palmer J.M."/>
        </authorList>
    </citation>
    <scope>NUCLEOTIDE SEQUENCE [LARGE SCALE GENOMIC DNA]</scope>
    <source>
        <strain evidence="11 12">TWF696</strain>
    </source>
</reference>
<dbReference type="InterPro" id="IPR013740">
    <property type="entry name" value="Redoxin"/>
</dbReference>
<dbReference type="InterPro" id="IPR036249">
    <property type="entry name" value="Thioredoxin-like_sf"/>
</dbReference>
<evidence type="ECO:0000256" key="3">
    <source>
        <dbReference type="ARBA" id="ARBA00022862"/>
    </source>
</evidence>
<dbReference type="EMBL" id="JAVHNQ010000016">
    <property type="protein sequence ID" value="KAK6331251.1"/>
    <property type="molecule type" value="Genomic_DNA"/>
</dbReference>
<comment type="caution">
    <text evidence="11">The sequence shown here is derived from an EMBL/GenBank/DDBJ whole genome shotgun (WGS) entry which is preliminary data.</text>
</comment>
<accession>A0AAV9TY55</accession>
<evidence type="ECO:0000256" key="6">
    <source>
        <dbReference type="ARBA" id="ARBA00032824"/>
    </source>
</evidence>
<keyword evidence="12" id="KW-1185">Reference proteome</keyword>
<feature type="domain" description="Thioredoxin" evidence="10">
    <location>
        <begin position="6"/>
        <end position="169"/>
    </location>
</feature>
<dbReference type="SUPFAM" id="SSF52833">
    <property type="entry name" value="Thioredoxin-like"/>
    <property type="match status" value="1"/>
</dbReference>
<organism evidence="11 12">
    <name type="scientific">Orbilia brochopaga</name>
    <dbReference type="NCBI Taxonomy" id="3140254"/>
    <lineage>
        <taxon>Eukaryota</taxon>
        <taxon>Fungi</taxon>
        <taxon>Dikarya</taxon>
        <taxon>Ascomycota</taxon>
        <taxon>Pezizomycotina</taxon>
        <taxon>Orbiliomycetes</taxon>
        <taxon>Orbiliales</taxon>
        <taxon>Orbiliaceae</taxon>
        <taxon>Orbilia</taxon>
    </lineage>
</organism>
<gene>
    <name evidence="11" type="ORF">TWF696_003311</name>
</gene>
<evidence type="ECO:0000256" key="1">
    <source>
        <dbReference type="ARBA" id="ARBA00010505"/>
    </source>
</evidence>
<dbReference type="AlphaFoldDB" id="A0AAV9TY55"/>
<protein>
    <recommendedName>
        <fullName evidence="6">Thioredoxin peroxidase</fullName>
    </recommendedName>
    <alternativeName>
        <fullName evidence="7">Thioredoxin-dependent peroxiredoxin</fullName>
    </alternativeName>
</protein>
<dbReference type="InterPro" id="IPR013766">
    <property type="entry name" value="Thioredoxin_domain"/>
</dbReference>
<keyword evidence="3 9" id="KW-0049">Antioxidant</keyword>
<comment type="similarity">
    <text evidence="1 9">Belongs to the peroxiredoxin family. Prx5 subfamily.</text>
</comment>
<proteinExistence type="inferred from homology"/>
<dbReference type="GO" id="GO:0042744">
    <property type="term" value="P:hydrogen peroxide catabolic process"/>
    <property type="evidence" value="ECO:0007669"/>
    <property type="project" value="TreeGrafter"/>
</dbReference>
<dbReference type="GO" id="GO:0005739">
    <property type="term" value="C:mitochondrion"/>
    <property type="evidence" value="ECO:0007669"/>
    <property type="project" value="TreeGrafter"/>
</dbReference>
<keyword evidence="5 9" id="KW-0676">Redox-active center</keyword>